<gene>
    <name evidence="2" type="ORF">PHYBOEH_000256</name>
</gene>
<evidence type="ECO:0000256" key="1">
    <source>
        <dbReference type="SAM" id="SignalP"/>
    </source>
</evidence>
<protein>
    <submittedName>
        <fullName evidence="2">Uncharacterized protein</fullName>
    </submittedName>
</protein>
<dbReference type="AlphaFoldDB" id="A0A8T1WV59"/>
<organism evidence="2 3">
    <name type="scientific">Phytophthora boehmeriae</name>
    <dbReference type="NCBI Taxonomy" id="109152"/>
    <lineage>
        <taxon>Eukaryota</taxon>
        <taxon>Sar</taxon>
        <taxon>Stramenopiles</taxon>
        <taxon>Oomycota</taxon>
        <taxon>Peronosporomycetes</taxon>
        <taxon>Peronosporales</taxon>
        <taxon>Peronosporaceae</taxon>
        <taxon>Phytophthora</taxon>
    </lineage>
</organism>
<comment type="caution">
    <text evidence="2">The sequence shown here is derived from an EMBL/GenBank/DDBJ whole genome shotgun (WGS) entry which is preliminary data.</text>
</comment>
<dbReference type="OrthoDB" id="122289at2759"/>
<evidence type="ECO:0000313" key="3">
    <source>
        <dbReference type="Proteomes" id="UP000693981"/>
    </source>
</evidence>
<feature type="signal peptide" evidence="1">
    <location>
        <begin position="1"/>
        <end position="15"/>
    </location>
</feature>
<dbReference type="Proteomes" id="UP000693981">
    <property type="component" value="Unassembled WGS sequence"/>
</dbReference>
<feature type="chain" id="PRO_5035784949" evidence="1">
    <location>
        <begin position="16"/>
        <end position="148"/>
    </location>
</feature>
<name>A0A8T1WV59_9STRA</name>
<keyword evidence="1" id="KW-0732">Signal</keyword>
<keyword evidence="3" id="KW-1185">Reference proteome</keyword>
<evidence type="ECO:0000313" key="2">
    <source>
        <dbReference type="EMBL" id="KAG7397717.1"/>
    </source>
</evidence>
<dbReference type="EMBL" id="JAGDFL010000102">
    <property type="protein sequence ID" value="KAG7397717.1"/>
    <property type="molecule type" value="Genomic_DNA"/>
</dbReference>
<reference evidence="2" key="1">
    <citation type="submission" date="2021-02" db="EMBL/GenBank/DDBJ databases">
        <authorList>
            <person name="Palmer J.M."/>
        </authorList>
    </citation>
    <scope>NUCLEOTIDE SEQUENCE</scope>
    <source>
        <strain evidence="2">SCRP23</strain>
    </source>
</reference>
<sequence length="148" mass="15415">MFVLALVATPTVVTAATPSEPAVKTAAEALQMVKQMALPDGVELTGTVEHIDPPSQSAVKEASEGDHKEQFWGLGGLGFGGLGGLGGWGLGGWGNWGGWGGFGPYRYGFLCGGIPGWAYPMGYWNMFGSGLYGGECSLDMAFGGFYYC</sequence>
<proteinExistence type="predicted"/>
<accession>A0A8T1WV59</accession>